<dbReference type="Gene3D" id="2.130.10.10">
    <property type="entry name" value="YVTN repeat-like/Quinoprotein amine dehydrogenase"/>
    <property type="match status" value="2"/>
</dbReference>
<dbReference type="InterPro" id="IPR001680">
    <property type="entry name" value="WD40_rpt"/>
</dbReference>
<dbReference type="PROSITE" id="PS50294">
    <property type="entry name" value="WD_REPEATS_REGION"/>
    <property type="match status" value="1"/>
</dbReference>
<proteinExistence type="predicted"/>
<dbReference type="STRING" id="2903.R1B8W5"/>
<dbReference type="InterPro" id="IPR015943">
    <property type="entry name" value="WD40/YVTN_repeat-like_dom_sf"/>
</dbReference>
<dbReference type="SMART" id="SM00320">
    <property type="entry name" value="WD40"/>
    <property type="match status" value="2"/>
</dbReference>
<accession>A0A0D3I4C3</accession>
<dbReference type="PROSITE" id="PS50082">
    <property type="entry name" value="WD_REPEATS_2"/>
    <property type="match status" value="1"/>
</dbReference>
<dbReference type="Pfam" id="PF00400">
    <property type="entry name" value="WD40"/>
    <property type="match status" value="1"/>
</dbReference>
<keyword evidence="4" id="KW-0732">Signal</keyword>
<dbReference type="PANTHER" id="PTHR22847:SF637">
    <property type="entry name" value="WD REPEAT DOMAIN 5B"/>
    <property type="match status" value="1"/>
</dbReference>
<feature type="repeat" description="WD" evidence="3">
    <location>
        <begin position="277"/>
        <end position="317"/>
    </location>
</feature>
<organism evidence="5 6">
    <name type="scientific">Emiliania huxleyi (strain CCMP1516)</name>
    <dbReference type="NCBI Taxonomy" id="280463"/>
    <lineage>
        <taxon>Eukaryota</taxon>
        <taxon>Haptista</taxon>
        <taxon>Haptophyta</taxon>
        <taxon>Prymnesiophyceae</taxon>
        <taxon>Isochrysidales</taxon>
        <taxon>Noelaerhabdaceae</taxon>
        <taxon>Emiliania</taxon>
    </lineage>
</organism>
<dbReference type="GeneID" id="17252323"/>
<reference evidence="6" key="1">
    <citation type="journal article" date="2013" name="Nature">
        <title>Pan genome of the phytoplankton Emiliania underpins its global distribution.</title>
        <authorList>
            <person name="Read B.A."/>
            <person name="Kegel J."/>
            <person name="Klute M.J."/>
            <person name="Kuo A."/>
            <person name="Lefebvre S.C."/>
            <person name="Maumus F."/>
            <person name="Mayer C."/>
            <person name="Miller J."/>
            <person name="Monier A."/>
            <person name="Salamov A."/>
            <person name="Young J."/>
            <person name="Aguilar M."/>
            <person name="Claverie J.M."/>
            <person name="Frickenhaus S."/>
            <person name="Gonzalez K."/>
            <person name="Herman E.K."/>
            <person name="Lin Y.C."/>
            <person name="Napier J."/>
            <person name="Ogata H."/>
            <person name="Sarno A.F."/>
            <person name="Shmutz J."/>
            <person name="Schroeder D."/>
            <person name="de Vargas C."/>
            <person name="Verret F."/>
            <person name="von Dassow P."/>
            <person name="Valentin K."/>
            <person name="Van de Peer Y."/>
            <person name="Wheeler G."/>
            <person name="Dacks J.B."/>
            <person name="Delwiche C.F."/>
            <person name="Dyhrman S.T."/>
            <person name="Glockner G."/>
            <person name="John U."/>
            <person name="Richards T."/>
            <person name="Worden A.Z."/>
            <person name="Zhang X."/>
            <person name="Grigoriev I.V."/>
            <person name="Allen A.E."/>
            <person name="Bidle K."/>
            <person name="Borodovsky M."/>
            <person name="Bowler C."/>
            <person name="Brownlee C."/>
            <person name="Cock J.M."/>
            <person name="Elias M."/>
            <person name="Gladyshev V.N."/>
            <person name="Groth M."/>
            <person name="Guda C."/>
            <person name="Hadaegh A."/>
            <person name="Iglesias-Rodriguez M.D."/>
            <person name="Jenkins J."/>
            <person name="Jones B.M."/>
            <person name="Lawson T."/>
            <person name="Leese F."/>
            <person name="Lindquist E."/>
            <person name="Lobanov A."/>
            <person name="Lomsadze A."/>
            <person name="Malik S.B."/>
            <person name="Marsh M.E."/>
            <person name="Mackinder L."/>
            <person name="Mock T."/>
            <person name="Mueller-Roeber B."/>
            <person name="Pagarete A."/>
            <person name="Parker M."/>
            <person name="Probert I."/>
            <person name="Quesneville H."/>
            <person name="Raines C."/>
            <person name="Rensing S.A."/>
            <person name="Riano-Pachon D.M."/>
            <person name="Richier S."/>
            <person name="Rokitta S."/>
            <person name="Shiraiwa Y."/>
            <person name="Soanes D.M."/>
            <person name="van der Giezen M."/>
            <person name="Wahlund T.M."/>
            <person name="Williams B."/>
            <person name="Wilson W."/>
            <person name="Wolfe G."/>
            <person name="Wurch L.L."/>
        </authorList>
    </citation>
    <scope>NUCLEOTIDE SEQUENCE</scope>
</reference>
<dbReference type="OMA" id="NDWIRRV"/>
<reference evidence="5" key="2">
    <citation type="submission" date="2024-10" db="UniProtKB">
        <authorList>
            <consortium name="EnsemblProtists"/>
        </authorList>
    </citation>
    <scope>IDENTIFICATION</scope>
</reference>
<dbReference type="PROSITE" id="PS00678">
    <property type="entry name" value="WD_REPEATS_1"/>
    <property type="match status" value="1"/>
</dbReference>
<sequence>MLSALLLAPLSLSTRGARHAPPRSCAAAAGAPDEAQLALFASLRARSLEIEREVAERWREAAPVSSVPVALNDWIRRVALDWPLAACGTARGGLVLADLSSGDMLACAQDAHPSVVDTPEVRSAMRELHGEYDGNGVLSVALCGSRVASAGREGGVRLWRLDGDELVPTAELKVGALASSLLLPAGEEGPLWASFLDGSLCRWSSLGGEEPSLVGSARSVAFVRGEEEGWSVVVGGADGSIHRRWLREAQAAGGEAAGGAASVAAGFDEAREEEQFFPSHGGAVVGLAAAAAGLLVSGARDGTLRVWDLRRGAEERCLYGLGGYKVWLGSVCSDGARLVSDGCDNTLVLHDFSADARPDDDEIRRVGGREE</sequence>
<evidence type="ECO:0000313" key="6">
    <source>
        <dbReference type="Proteomes" id="UP000013827"/>
    </source>
</evidence>
<protein>
    <submittedName>
        <fullName evidence="5">Uncharacterized protein</fullName>
    </submittedName>
</protein>
<dbReference type="eggNOG" id="ENOG502S79Y">
    <property type="taxonomic scope" value="Eukaryota"/>
</dbReference>
<evidence type="ECO:0000256" key="3">
    <source>
        <dbReference type="PROSITE-ProRule" id="PRU00221"/>
    </source>
</evidence>
<dbReference type="Proteomes" id="UP000013827">
    <property type="component" value="Unassembled WGS sequence"/>
</dbReference>
<evidence type="ECO:0000256" key="2">
    <source>
        <dbReference type="ARBA" id="ARBA00022737"/>
    </source>
</evidence>
<keyword evidence="6" id="KW-1185">Reference proteome</keyword>
<dbReference type="InterPro" id="IPR019775">
    <property type="entry name" value="WD40_repeat_CS"/>
</dbReference>
<feature type="signal peptide" evidence="4">
    <location>
        <begin position="1"/>
        <end position="16"/>
    </location>
</feature>
<dbReference type="PANTHER" id="PTHR22847">
    <property type="entry name" value="WD40 REPEAT PROTEIN"/>
    <property type="match status" value="1"/>
</dbReference>
<name>A0A0D3I4C3_EMIH1</name>
<evidence type="ECO:0000256" key="1">
    <source>
        <dbReference type="ARBA" id="ARBA00022574"/>
    </source>
</evidence>
<dbReference type="GO" id="GO:1990234">
    <property type="term" value="C:transferase complex"/>
    <property type="evidence" value="ECO:0007669"/>
    <property type="project" value="UniProtKB-ARBA"/>
</dbReference>
<evidence type="ECO:0000256" key="4">
    <source>
        <dbReference type="SAM" id="SignalP"/>
    </source>
</evidence>
<evidence type="ECO:0000313" key="5">
    <source>
        <dbReference type="EnsemblProtists" id="EOD06108"/>
    </source>
</evidence>
<dbReference type="AlphaFoldDB" id="A0A0D3I4C3"/>
<feature type="chain" id="PRO_5044205873" evidence="4">
    <location>
        <begin position="17"/>
        <end position="371"/>
    </location>
</feature>
<dbReference type="EnsemblProtists" id="EOD06108">
    <property type="protein sequence ID" value="EOD06108"/>
    <property type="gene ID" value="EMIHUDRAFT_219420"/>
</dbReference>
<dbReference type="SUPFAM" id="SSF63829">
    <property type="entry name" value="Calcium-dependent phosphotriesterase"/>
    <property type="match status" value="1"/>
</dbReference>
<dbReference type="RefSeq" id="XP_005758537.1">
    <property type="nucleotide sequence ID" value="XM_005758480.1"/>
</dbReference>
<keyword evidence="1 3" id="KW-0853">WD repeat</keyword>
<keyword evidence="2" id="KW-0677">Repeat</keyword>
<dbReference type="PaxDb" id="2903-EOD06108"/>
<dbReference type="KEGG" id="ehx:EMIHUDRAFT_219420"/>
<dbReference type="HOGENOM" id="CLU_036860_0_0_1"/>